<dbReference type="PIRSF" id="PIRSF021435">
    <property type="entry name" value="SpoIIIAB"/>
    <property type="match status" value="1"/>
</dbReference>
<reference evidence="2 3" key="1">
    <citation type="journal article" date="2023" name="Int. J. Syst. Evol. Microbiol.">
        <title>Terrisporobacter hibernicus sp. nov., isolated from bovine faeces in Northern Ireland.</title>
        <authorList>
            <person name="Mitchell M."/>
            <person name="Nguyen S.V."/>
            <person name="Connor M."/>
            <person name="Fairley D.J."/>
            <person name="Donoghue O."/>
            <person name="Marshall H."/>
            <person name="Koolman L."/>
            <person name="McMullan G."/>
            <person name="Schaffer K.E."/>
            <person name="McGrath J.W."/>
            <person name="Fanning S."/>
        </authorList>
    </citation>
    <scope>NUCLEOTIDE SEQUENCE [LARGE SCALE GENOMIC DNA]</scope>
    <source>
        <strain evidence="2 3">MCA3</strain>
    </source>
</reference>
<evidence type="ECO:0000256" key="1">
    <source>
        <dbReference type="SAM" id="Phobius"/>
    </source>
</evidence>
<evidence type="ECO:0000313" key="2">
    <source>
        <dbReference type="EMBL" id="UEL46828.1"/>
    </source>
</evidence>
<keyword evidence="3" id="KW-1185">Reference proteome</keyword>
<name>A0AAX2ZBS9_9FIRM</name>
<gene>
    <name evidence="2" type="ORF">JW646_14450</name>
</gene>
<dbReference type="Pfam" id="PF09548">
    <property type="entry name" value="Spore_III_AB"/>
    <property type="match status" value="1"/>
</dbReference>
<accession>A0AAX2ZBS9</accession>
<protein>
    <submittedName>
        <fullName evidence="2">Stage III sporulation protein AB</fullName>
    </submittedName>
</protein>
<sequence length="182" mass="21259">MIYKKRDGTLQIKIFFIGMLIGSSYLIGDTIHKAFIKRHKELNEVIRILEIIRMDLAFGLYTLEEVFYRASLKQDYCLCGFCKNMQEDLKKEDGRTLEEMLSKNIIKLKKETNLQNKEIDELKKLFLTLGQSDVESQQRLIDLTCENLKKFTSDSKEEIFKKGSLYKKLITFIGICIGIILI</sequence>
<dbReference type="KEGG" id="tem:JW646_14450"/>
<evidence type="ECO:0000313" key="3">
    <source>
        <dbReference type="Proteomes" id="UP001198983"/>
    </source>
</evidence>
<dbReference type="InterPro" id="IPR014198">
    <property type="entry name" value="Spore_III_AB"/>
</dbReference>
<dbReference type="Proteomes" id="UP001198983">
    <property type="component" value="Chromosome"/>
</dbReference>
<dbReference type="AlphaFoldDB" id="A0AAX2ZBS9"/>
<proteinExistence type="predicted"/>
<organism evidence="2 3">
    <name type="scientific">Terrisporobacter hibernicus</name>
    <dbReference type="NCBI Taxonomy" id="2813371"/>
    <lineage>
        <taxon>Bacteria</taxon>
        <taxon>Bacillati</taxon>
        <taxon>Bacillota</taxon>
        <taxon>Clostridia</taxon>
        <taxon>Peptostreptococcales</taxon>
        <taxon>Peptostreptococcaceae</taxon>
        <taxon>Terrisporobacter</taxon>
    </lineage>
</organism>
<keyword evidence="1" id="KW-1133">Transmembrane helix</keyword>
<keyword evidence="1" id="KW-0472">Membrane</keyword>
<feature type="transmembrane region" description="Helical" evidence="1">
    <location>
        <begin position="12"/>
        <end position="31"/>
    </location>
</feature>
<dbReference type="EMBL" id="CP081135">
    <property type="protein sequence ID" value="UEL46828.1"/>
    <property type="molecule type" value="Genomic_DNA"/>
</dbReference>
<keyword evidence="1" id="KW-0812">Transmembrane</keyword>